<sequence length="78" mass="8919">MSEYKMEIKGEIGLSDYSNIYDYIGVVDTADNFTITLDSSQTENLDIICSMLKDNKFNILYQGEDSQGNYFINAIKKK</sequence>
<reference evidence="1 2" key="1">
    <citation type="submission" date="2016-11" db="EMBL/GenBank/DDBJ databases">
        <authorList>
            <person name="Jaros S."/>
            <person name="Januszkiewicz K."/>
            <person name="Wedrychowicz H."/>
        </authorList>
    </citation>
    <scope>NUCLEOTIDE SEQUENCE [LARGE SCALE GENOMIC DNA]</scope>
    <source>
        <strain evidence="1 2">DSM 6191</strain>
    </source>
</reference>
<name>A0A1M6B682_9CLOT</name>
<protein>
    <submittedName>
        <fullName evidence="1">Uncharacterized protein</fullName>
    </submittedName>
</protein>
<gene>
    <name evidence="1" type="ORF">SAMN02745941_03801</name>
</gene>
<proteinExistence type="predicted"/>
<dbReference type="AlphaFoldDB" id="A0A1M6B682"/>
<dbReference type="EMBL" id="FQXU01000014">
    <property type="protein sequence ID" value="SHI44242.1"/>
    <property type="molecule type" value="Genomic_DNA"/>
</dbReference>
<evidence type="ECO:0000313" key="2">
    <source>
        <dbReference type="Proteomes" id="UP000184241"/>
    </source>
</evidence>
<dbReference type="Proteomes" id="UP000184241">
    <property type="component" value="Unassembled WGS sequence"/>
</dbReference>
<organism evidence="1 2">
    <name type="scientific">Clostridium intestinale DSM 6191</name>
    <dbReference type="NCBI Taxonomy" id="1121320"/>
    <lineage>
        <taxon>Bacteria</taxon>
        <taxon>Bacillati</taxon>
        <taxon>Bacillota</taxon>
        <taxon>Clostridia</taxon>
        <taxon>Eubacteriales</taxon>
        <taxon>Clostridiaceae</taxon>
        <taxon>Clostridium</taxon>
    </lineage>
</organism>
<accession>A0A1M6B682</accession>
<dbReference type="RefSeq" id="WP_073022147.1">
    <property type="nucleotide sequence ID" value="NZ_FQXU01000014.1"/>
</dbReference>
<evidence type="ECO:0000313" key="1">
    <source>
        <dbReference type="EMBL" id="SHI44242.1"/>
    </source>
</evidence>